<sequence length="397" mass="44242">MNYFGDNISIKTMGSAMIKPVTQIRRSLFTVAIILGVSACYGQAVVNTTRFANDNPLRTRLDSLIDQSVQRYLQDKRAVGISVGILIKDKTCFYNYGETKAGNNKLPGNSTFYEIGSTTKAFTGILLGQTVLDKKIGLDDDIRKYLKEAYPNLEYKGVPIRVKDLANHTSRITRIFPNMWERPEYDSLNPLHDYTRQLLYEGLHNMKMDTFPGKISSYSNMAVALLGTLLEDVYGQPYFSLVSKNILEPFSMTDTRVDIAALPADAIAWPHNENRQVVPLWDLPYLPAMGALRSTTRDLIRFIKANNTDASPAIALSHQLTYGTNQEGMGMNWFKHTTPEGYQVLEHGGGTGGSRSSLECFPVLHSGFVILTNSLANRNKLEKELAAIVIAQAQTLP</sequence>
<dbReference type="SUPFAM" id="SSF56601">
    <property type="entry name" value="beta-lactamase/transpeptidase-like"/>
    <property type="match status" value="1"/>
</dbReference>
<dbReference type="Pfam" id="PF00144">
    <property type="entry name" value="Beta-lactamase"/>
    <property type="match status" value="1"/>
</dbReference>
<organism evidence="2 3">
    <name type="scientific">Chitinophaga ginsengisegetis</name>
    <dbReference type="NCBI Taxonomy" id="393003"/>
    <lineage>
        <taxon>Bacteria</taxon>
        <taxon>Pseudomonadati</taxon>
        <taxon>Bacteroidota</taxon>
        <taxon>Chitinophagia</taxon>
        <taxon>Chitinophagales</taxon>
        <taxon>Chitinophagaceae</taxon>
        <taxon>Chitinophaga</taxon>
    </lineage>
</organism>
<protein>
    <submittedName>
        <fullName evidence="2">CubicO group peptidase, beta-lactamase class C family</fullName>
    </submittedName>
</protein>
<proteinExistence type="predicted"/>
<dbReference type="Gene3D" id="3.40.710.10">
    <property type="entry name" value="DD-peptidase/beta-lactamase superfamily"/>
    <property type="match status" value="1"/>
</dbReference>
<dbReference type="InterPro" id="IPR050491">
    <property type="entry name" value="AmpC-like"/>
</dbReference>
<evidence type="ECO:0000259" key="1">
    <source>
        <dbReference type="Pfam" id="PF00144"/>
    </source>
</evidence>
<reference evidence="2 3" key="1">
    <citation type="submission" date="2017-02" db="EMBL/GenBank/DDBJ databases">
        <authorList>
            <person name="Peterson S.W."/>
        </authorList>
    </citation>
    <scope>NUCLEOTIDE SEQUENCE [LARGE SCALE GENOMIC DNA]</scope>
    <source>
        <strain evidence="2 3">DSM 18108</strain>
    </source>
</reference>
<dbReference type="InterPro" id="IPR012338">
    <property type="entry name" value="Beta-lactam/transpept-like"/>
</dbReference>
<keyword evidence="3" id="KW-1185">Reference proteome</keyword>
<dbReference type="AlphaFoldDB" id="A0A1T5N5H3"/>
<feature type="domain" description="Beta-lactamase-related" evidence="1">
    <location>
        <begin position="65"/>
        <end position="380"/>
    </location>
</feature>
<accession>A0A1T5N5H3</accession>
<dbReference type="EMBL" id="FUZZ01000001">
    <property type="protein sequence ID" value="SKC95707.1"/>
    <property type="molecule type" value="Genomic_DNA"/>
</dbReference>
<dbReference type="PANTHER" id="PTHR46825:SF8">
    <property type="entry name" value="BETA-LACTAMASE-RELATED"/>
    <property type="match status" value="1"/>
</dbReference>
<name>A0A1T5N5H3_9BACT</name>
<gene>
    <name evidence="2" type="ORF">SAMN05660461_0493</name>
</gene>
<evidence type="ECO:0000313" key="3">
    <source>
        <dbReference type="Proteomes" id="UP000190166"/>
    </source>
</evidence>
<dbReference type="Proteomes" id="UP000190166">
    <property type="component" value="Unassembled WGS sequence"/>
</dbReference>
<dbReference type="STRING" id="393003.SAMN05660461_0493"/>
<dbReference type="PANTHER" id="PTHR46825">
    <property type="entry name" value="D-ALANYL-D-ALANINE-CARBOXYPEPTIDASE/ENDOPEPTIDASE AMPH"/>
    <property type="match status" value="1"/>
</dbReference>
<evidence type="ECO:0000313" key="2">
    <source>
        <dbReference type="EMBL" id="SKC95707.1"/>
    </source>
</evidence>
<dbReference type="InterPro" id="IPR001466">
    <property type="entry name" value="Beta-lactam-related"/>
</dbReference>